<feature type="compositionally biased region" description="Basic and acidic residues" evidence="1">
    <location>
        <begin position="119"/>
        <end position="147"/>
    </location>
</feature>
<feature type="compositionally biased region" description="Basic and acidic residues" evidence="1">
    <location>
        <begin position="27"/>
        <end position="41"/>
    </location>
</feature>
<dbReference type="Proteomes" id="UP000292957">
    <property type="component" value="Unassembled WGS sequence"/>
</dbReference>
<dbReference type="OrthoDB" id="10261563at2759"/>
<dbReference type="AlphaFoldDB" id="A0A4Q9MX65"/>
<feature type="region of interest" description="Disordered" evidence="1">
    <location>
        <begin position="289"/>
        <end position="311"/>
    </location>
</feature>
<name>A0A4Q9MX65_9APHY</name>
<dbReference type="EMBL" id="ML143396">
    <property type="protein sequence ID" value="TBU32047.1"/>
    <property type="molecule type" value="Genomic_DNA"/>
</dbReference>
<feature type="domain" description="WKF" evidence="2">
    <location>
        <begin position="213"/>
        <end position="273"/>
    </location>
</feature>
<dbReference type="Pfam" id="PF10180">
    <property type="entry name" value="WKF"/>
    <property type="match status" value="1"/>
</dbReference>
<protein>
    <recommendedName>
        <fullName evidence="2">WKF domain-containing protein</fullName>
    </recommendedName>
</protein>
<evidence type="ECO:0000259" key="2">
    <source>
        <dbReference type="Pfam" id="PF10180"/>
    </source>
</evidence>
<sequence length="346" mass="38458">MSTASPDKPPRKNKKNREPLSEADPSESEKPRKSKKVKADKPAATSSVDTDASHPLVEPEKTEKKKKRKHAEEEGAVDFSKSTKKHKHGEAAAEKSATGVEDEGEDGERRRKKRKKHAEHPDGAHTHQKDAKGEGKADGDVDAEERPATTLKRDRKKKDKKKRKDADDGEEEEGEAAPKKKGKKKRKRSSASGFPDPTEDESLSEQARKALEYAFTQFEDPGSWKFHKARQNWLIRNIWSEEAIPDTYIPLATRYLQGVQGGARETLVKTCQEALQPPQLSTIDENTLARDEASSSKPVQTKEPTDAPLKTKRTVKFTVEGDNAPADSINDTKRQRAATLLAALTS</sequence>
<dbReference type="PANTHER" id="PTHR22306:SF2">
    <property type="entry name" value="CHROMOSOME 7 OPEN READING FRAME 50"/>
    <property type="match status" value="1"/>
</dbReference>
<dbReference type="PANTHER" id="PTHR22306">
    <property type="entry name" value="CHROMOSOME 7 OPEN READING FRAME 50"/>
    <property type="match status" value="1"/>
</dbReference>
<accession>A0A4Q9MX65</accession>
<feature type="compositionally biased region" description="Basic residues" evidence="1">
    <location>
        <begin position="153"/>
        <end position="163"/>
    </location>
</feature>
<proteinExistence type="predicted"/>
<dbReference type="InterPro" id="IPR019327">
    <property type="entry name" value="WKF"/>
</dbReference>
<evidence type="ECO:0000256" key="1">
    <source>
        <dbReference type="SAM" id="MobiDB-lite"/>
    </source>
</evidence>
<organism evidence="3">
    <name type="scientific">Dichomitus squalens</name>
    <dbReference type="NCBI Taxonomy" id="114155"/>
    <lineage>
        <taxon>Eukaryota</taxon>
        <taxon>Fungi</taxon>
        <taxon>Dikarya</taxon>
        <taxon>Basidiomycota</taxon>
        <taxon>Agaricomycotina</taxon>
        <taxon>Agaricomycetes</taxon>
        <taxon>Polyporales</taxon>
        <taxon>Polyporaceae</taxon>
        <taxon>Dichomitus</taxon>
    </lineage>
</organism>
<reference evidence="3" key="1">
    <citation type="submission" date="2019-01" db="EMBL/GenBank/DDBJ databases">
        <title>Draft genome sequences of three monokaryotic isolates of the white-rot basidiomycete fungus Dichomitus squalens.</title>
        <authorList>
            <consortium name="DOE Joint Genome Institute"/>
            <person name="Lopez S.C."/>
            <person name="Andreopoulos B."/>
            <person name="Pangilinan J."/>
            <person name="Lipzen A."/>
            <person name="Riley R."/>
            <person name="Ahrendt S."/>
            <person name="Ng V."/>
            <person name="Barry K."/>
            <person name="Daum C."/>
            <person name="Grigoriev I.V."/>
            <person name="Hilden K.S."/>
            <person name="Makela M.R."/>
            <person name="de Vries R.P."/>
        </authorList>
    </citation>
    <scope>NUCLEOTIDE SEQUENCE [LARGE SCALE GENOMIC DNA]</scope>
    <source>
        <strain evidence="3">OM18370.1</strain>
    </source>
</reference>
<evidence type="ECO:0000313" key="3">
    <source>
        <dbReference type="EMBL" id="TBU32047.1"/>
    </source>
</evidence>
<feature type="region of interest" description="Disordered" evidence="1">
    <location>
        <begin position="1"/>
        <end position="205"/>
    </location>
</feature>
<feature type="compositionally biased region" description="Basic residues" evidence="1">
    <location>
        <begin position="179"/>
        <end position="189"/>
    </location>
</feature>
<gene>
    <name evidence="3" type="ORF">BD311DRAFT_786023</name>
</gene>